<evidence type="ECO:0000313" key="2">
    <source>
        <dbReference type="Proteomes" id="UP000036356"/>
    </source>
</evidence>
<evidence type="ECO:0000313" key="1">
    <source>
        <dbReference type="EMBL" id="KLU66744.1"/>
    </source>
</evidence>
<name>A0A0J1FTE2_9FIRM</name>
<dbReference type="STRING" id="476652.DEAC_c14120"/>
<accession>A0A0J1FTE2</accession>
<sequence length="228" mass="26603">MAKYAILKSFYASDKWQRFRATIISERGAVCESCGKIIANPKECEVDHCPIELTPENVNDANISLNPDNVKVRDHDCHNKRHHRFGSKQGRSIYIVYGAPLSGKHSYVRENMLRGDIVIDMDRLYSSISMLPAYDKPDNLFANVIGAHNLLIDNIKTRFGKWNDAWIIGGYADKFKRERLAEDLGAELIFCDTEKDECLRRLEMDEDRRYRRDEWKGYIEKWFNDYSP</sequence>
<dbReference type="Proteomes" id="UP000036356">
    <property type="component" value="Unassembled WGS sequence"/>
</dbReference>
<protein>
    <submittedName>
        <fullName evidence="1">Uncharacterized protein</fullName>
    </submittedName>
</protein>
<gene>
    <name evidence="1" type="ORF">DEAC_c14120</name>
</gene>
<proteinExistence type="predicted"/>
<dbReference type="EMBL" id="LDZY01000004">
    <property type="protein sequence ID" value="KLU66744.1"/>
    <property type="molecule type" value="Genomic_DNA"/>
</dbReference>
<comment type="caution">
    <text evidence="1">The sequence shown here is derived from an EMBL/GenBank/DDBJ whole genome shotgun (WGS) entry which is preliminary data.</text>
</comment>
<keyword evidence="2" id="KW-1185">Reference proteome</keyword>
<dbReference type="InterPro" id="IPR027417">
    <property type="entry name" value="P-loop_NTPase"/>
</dbReference>
<reference evidence="1 2" key="1">
    <citation type="submission" date="2015-06" db="EMBL/GenBank/DDBJ databases">
        <title>Draft genome of the moderately acidophilic sulfate reducer Candidatus Desulfosporosinus acididurans strain M1.</title>
        <authorList>
            <person name="Poehlein A."/>
            <person name="Petzsch P."/>
            <person name="Johnson B.D."/>
            <person name="Schloemann M."/>
            <person name="Daniel R."/>
            <person name="Muehling M."/>
        </authorList>
    </citation>
    <scope>NUCLEOTIDE SEQUENCE [LARGE SCALE GENOMIC DNA]</scope>
    <source>
        <strain evidence="1 2">M1</strain>
    </source>
</reference>
<dbReference type="RefSeq" id="WP_047809283.1">
    <property type="nucleotide sequence ID" value="NZ_LDZY01000004.1"/>
</dbReference>
<dbReference type="AlphaFoldDB" id="A0A0J1FTE2"/>
<dbReference type="Gene3D" id="3.40.50.300">
    <property type="entry name" value="P-loop containing nucleotide triphosphate hydrolases"/>
    <property type="match status" value="1"/>
</dbReference>
<organism evidence="1 2">
    <name type="scientific">Desulfosporosinus acididurans</name>
    <dbReference type="NCBI Taxonomy" id="476652"/>
    <lineage>
        <taxon>Bacteria</taxon>
        <taxon>Bacillati</taxon>
        <taxon>Bacillota</taxon>
        <taxon>Clostridia</taxon>
        <taxon>Eubacteriales</taxon>
        <taxon>Desulfitobacteriaceae</taxon>
        <taxon>Desulfosporosinus</taxon>
    </lineage>
</organism>
<dbReference type="PATRIC" id="fig|476652.3.peg.1448"/>